<evidence type="ECO:0000313" key="8">
    <source>
        <dbReference type="EMBL" id="RZO27260.1"/>
    </source>
</evidence>
<feature type="transmembrane region" description="Helical" evidence="6">
    <location>
        <begin position="404"/>
        <end position="422"/>
    </location>
</feature>
<dbReference type="EMBL" id="SHBE01000001">
    <property type="protein sequence ID" value="RZO27260.1"/>
    <property type="molecule type" value="Genomic_DNA"/>
</dbReference>
<evidence type="ECO:0000256" key="5">
    <source>
        <dbReference type="ARBA" id="ARBA00023136"/>
    </source>
</evidence>
<feature type="transmembrane region" description="Helical" evidence="6">
    <location>
        <begin position="483"/>
        <end position="502"/>
    </location>
</feature>
<feature type="transmembrane region" description="Helical" evidence="6">
    <location>
        <begin position="258"/>
        <end position="276"/>
    </location>
</feature>
<feature type="transmembrane region" description="Helical" evidence="6">
    <location>
        <begin position="103"/>
        <end position="119"/>
    </location>
</feature>
<feature type="domain" description="VanZ-like" evidence="7">
    <location>
        <begin position="387"/>
        <end position="504"/>
    </location>
</feature>
<evidence type="ECO:0000256" key="4">
    <source>
        <dbReference type="ARBA" id="ARBA00022989"/>
    </source>
</evidence>
<evidence type="ECO:0000256" key="1">
    <source>
        <dbReference type="ARBA" id="ARBA00004141"/>
    </source>
</evidence>
<feature type="transmembrane region" description="Helical" evidence="6">
    <location>
        <begin position="168"/>
        <end position="188"/>
    </location>
</feature>
<dbReference type="AlphaFoldDB" id="A0A520N1A1"/>
<dbReference type="GO" id="GO:0016020">
    <property type="term" value="C:membrane"/>
    <property type="evidence" value="ECO:0007669"/>
    <property type="project" value="UniProtKB-SubCell"/>
</dbReference>
<comment type="caution">
    <text evidence="8">The sequence shown here is derived from an EMBL/GenBank/DDBJ whole genome shotgun (WGS) entry which is preliminary data.</text>
</comment>
<evidence type="ECO:0000313" key="9">
    <source>
        <dbReference type="Proteomes" id="UP000315825"/>
    </source>
</evidence>
<dbReference type="InterPro" id="IPR006976">
    <property type="entry name" value="VanZ-like"/>
</dbReference>
<dbReference type="Proteomes" id="UP000315825">
    <property type="component" value="Unassembled WGS sequence"/>
</dbReference>
<feature type="transmembrane region" description="Helical" evidence="6">
    <location>
        <begin position="340"/>
        <end position="360"/>
    </location>
</feature>
<evidence type="ECO:0000256" key="2">
    <source>
        <dbReference type="ARBA" id="ARBA00022448"/>
    </source>
</evidence>
<dbReference type="PANTHER" id="PTHR12778:SF10">
    <property type="entry name" value="MAJOR FACILITATOR SUPERFAMILY DOMAIN-CONTAINING PROTEIN 3"/>
    <property type="match status" value="1"/>
</dbReference>
<feature type="transmembrane region" description="Helical" evidence="6">
    <location>
        <begin position="7"/>
        <end position="26"/>
    </location>
</feature>
<keyword evidence="3 6" id="KW-0812">Transmembrane</keyword>
<evidence type="ECO:0000259" key="7">
    <source>
        <dbReference type="Pfam" id="PF04892"/>
    </source>
</evidence>
<sequence length="513" mass="57812">MIKNIPFNFILLGISASLPYFVTGAALTRWLRVEGIDLSDIGLISLGGVIVALNFLWSPLINNFKIPILSSHLGLRKSWLALSQILLALLFLILSFLDPTYSFNSLLVIILLIFFVGSVQDISLDAYRVEYDQYFSKETLASSYVVGWRTGTYLLGGIVFSFESSMSWPTILKILSLTMFCLILVSVFSKKVTEIKSKGFGFDNFLPALRQFFKNKDFLLVLMLIGFFRLSDTVLGYMAYPFYTDVGFSGKDLAIKNLYNFFATFVGAFIAIVYVQKTSLFKGLFFSSITILFTNILFSFLTIYPSVNNLIWINFLDTFAQAFATACFLAFLVSLIDRKFTAIQHAIFTSLMLIPGYLIRGYSGFFVETFDYYNFFLFCGFLGIPSVLLTYFFLRSSVFSIENLLKISAISLGFVITLLSLADIGNVATTSNSLIIHFVGYFMLSLCTFFASRKTFSGYLICALIFMGILIEIAQYITGLRNFEYMDIIANSIGVLGGYIIYKISNNHLKFIS</sequence>
<feature type="transmembrane region" description="Helical" evidence="6">
    <location>
        <begin position="140"/>
        <end position="162"/>
    </location>
</feature>
<dbReference type="InterPro" id="IPR004752">
    <property type="entry name" value="AmpG_permease/AT-1"/>
</dbReference>
<comment type="subcellular location">
    <subcellularLocation>
        <location evidence="1">Membrane</location>
        <topology evidence="1">Multi-pass membrane protein</topology>
    </subcellularLocation>
</comment>
<feature type="transmembrane region" description="Helical" evidence="6">
    <location>
        <begin position="372"/>
        <end position="392"/>
    </location>
</feature>
<proteinExistence type="predicted"/>
<dbReference type="Pfam" id="PF04892">
    <property type="entry name" value="VanZ"/>
    <property type="match status" value="1"/>
</dbReference>
<organism evidence="8 9">
    <name type="scientific">SAR86 cluster bacterium</name>
    <dbReference type="NCBI Taxonomy" id="2030880"/>
    <lineage>
        <taxon>Bacteria</taxon>
        <taxon>Pseudomonadati</taxon>
        <taxon>Pseudomonadota</taxon>
        <taxon>Gammaproteobacteria</taxon>
        <taxon>SAR86 cluster</taxon>
    </lineage>
</organism>
<feature type="transmembrane region" description="Helical" evidence="6">
    <location>
        <begin position="434"/>
        <end position="451"/>
    </location>
</feature>
<feature type="transmembrane region" description="Helical" evidence="6">
    <location>
        <begin position="283"/>
        <end position="304"/>
    </location>
</feature>
<dbReference type="InterPro" id="IPR036259">
    <property type="entry name" value="MFS_trans_sf"/>
</dbReference>
<feature type="transmembrane region" description="Helical" evidence="6">
    <location>
        <begin position="38"/>
        <end position="57"/>
    </location>
</feature>
<feature type="transmembrane region" description="Helical" evidence="6">
    <location>
        <begin position="310"/>
        <end position="333"/>
    </location>
</feature>
<feature type="transmembrane region" description="Helical" evidence="6">
    <location>
        <begin position="78"/>
        <end position="97"/>
    </location>
</feature>
<keyword evidence="4 6" id="KW-1133">Transmembrane helix</keyword>
<dbReference type="Gene3D" id="1.20.1250.20">
    <property type="entry name" value="MFS general substrate transporter like domains"/>
    <property type="match status" value="1"/>
</dbReference>
<evidence type="ECO:0000256" key="6">
    <source>
        <dbReference type="SAM" id="Phobius"/>
    </source>
</evidence>
<keyword evidence="2" id="KW-0813">Transport</keyword>
<evidence type="ECO:0000256" key="3">
    <source>
        <dbReference type="ARBA" id="ARBA00022692"/>
    </source>
</evidence>
<feature type="transmembrane region" description="Helical" evidence="6">
    <location>
        <begin position="218"/>
        <end position="238"/>
    </location>
</feature>
<dbReference type="PANTHER" id="PTHR12778">
    <property type="entry name" value="SOLUTE CARRIER FAMILY 33 ACETYL-COA TRANSPORTER -RELATED"/>
    <property type="match status" value="1"/>
</dbReference>
<accession>A0A520N1A1</accession>
<name>A0A520N1A1_9GAMM</name>
<dbReference type="SUPFAM" id="SSF103473">
    <property type="entry name" value="MFS general substrate transporter"/>
    <property type="match status" value="1"/>
</dbReference>
<feature type="transmembrane region" description="Helical" evidence="6">
    <location>
        <begin position="458"/>
        <end position="477"/>
    </location>
</feature>
<gene>
    <name evidence="8" type="ORF">EVA92_00510</name>
</gene>
<protein>
    <recommendedName>
        <fullName evidence="7">VanZ-like domain-containing protein</fullName>
    </recommendedName>
</protein>
<keyword evidence="5 6" id="KW-0472">Membrane</keyword>
<reference evidence="8 9" key="1">
    <citation type="submission" date="2019-02" db="EMBL/GenBank/DDBJ databases">
        <title>Prokaryotic population dynamics and viral predation in marine succession experiment using metagenomics: the confinement effect.</title>
        <authorList>
            <person name="Haro-Moreno J.M."/>
            <person name="Rodriguez-Valera F."/>
            <person name="Lopez-Perez M."/>
        </authorList>
    </citation>
    <scope>NUCLEOTIDE SEQUENCE [LARGE SCALE GENOMIC DNA]</scope>
    <source>
        <strain evidence="8">MED-G159</strain>
    </source>
</reference>